<dbReference type="AlphaFoldDB" id="A0A7W7GCV2"/>
<reference evidence="1 2" key="1">
    <citation type="submission" date="2020-08" db="EMBL/GenBank/DDBJ databases">
        <title>Sequencing the genomes of 1000 actinobacteria strains.</title>
        <authorList>
            <person name="Klenk H.-P."/>
        </authorList>
    </citation>
    <scope>NUCLEOTIDE SEQUENCE [LARGE SCALE GENOMIC DNA]</scope>
    <source>
        <strain evidence="1 2">DSM 45784</strain>
    </source>
</reference>
<keyword evidence="2" id="KW-1185">Reference proteome</keyword>
<name>A0A7W7GCV2_9ACTN</name>
<gene>
    <name evidence="1" type="ORF">BJ982_003900</name>
</gene>
<dbReference type="EMBL" id="JACHND010000001">
    <property type="protein sequence ID" value="MBB4702356.1"/>
    <property type="molecule type" value="Genomic_DNA"/>
</dbReference>
<sequence>MTSGSSAGRYLGDTATRVTSYYGSLPGCLLGTAPISSATGLVDSLLLAN</sequence>
<proteinExistence type="predicted"/>
<evidence type="ECO:0000313" key="2">
    <source>
        <dbReference type="Proteomes" id="UP000542210"/>
    </source>
</evidence>
<dbReference type="Proteomes" id="UP000542210">
    <property type="component" value="Unassembled WGS sequence"/>
</dbReference>
<accession>A0A7W7GCV2</accession>
<organism evidence="1 2">
    <name type="scientific">Sphaerisporangium siamense</name>
    <dbReference type="NCBI Taxonomy" id="795645"/>
    <lineage>
        <taxon>Bacteria</taxon>
        <taxon>Bacillati</taxon>
        <taxon>Actinomycetota</taxon>
        <taxon>Actinomycetes</taxon>
        <taxon>Streptosporangiales</taxon>
        <taxon>Streptosporangiaceae</taxon>
        <taxon>Sphaerisporangium</taxon>
    </lineage>
</organism>
<comment type="caution">
    <text evidence="1">The sequence shown here is derived from an EMBL/GenBank/DDBJ whole genome shotgun (WGS) entry which is preliminary data.</text>
</comment>
<protein>
    <submittedName>
        <fullName evidence="1">Uncharacterized protein</fullName>
    </submittedName>
</protein>
<evidence type="ECO:0000313" key="1">
    <source>
        <dbReference type="EMBL" id="MBB4702356.1"/>
    </source>
</evidence>
<dbReference type="RefSeq" id="WP_184882058.1">
    <property type="nucleotide sequence ID" value="NZ_BOOV01000040.1"/>
</dbReference>